<sequence length="150" mass="15760">MAFLQQLAMALSSIRGGPGADSPGSRRHGAARPARVSILPGDPPANDASVEGSPRSFGSGGMGIGLSQYVMSQQSQSSSDTSTLLFMALYVDRASLLDSAPSKVSKAHLRDRAQDAMSHFLKKGLRRQNSIQQTISWGADAPAAQTCTLK</sequence>
<dbReference type="AlphaFoldDB" id="K0T4D4"/>
<comment type="caution">
    <text evidence="2">The sequence shown here is derived from an EMBL/GenBank/DDBJ whole genome shotgun (WGS) entry which is preliminary data.</text>
</comment>
<gene>
    <name evidence="2" type="ORF">THAOC_10648</name>
</gene>
<protein>
    <submittedName>
        <fullName evidence="2">Uncharacterized protein</fullName>
    </submittedName>
</protein>
<proteinExistence type="predicted"/>
<evidence type="ECO:0000313" key="3">
    <source>
        <dbReference type="Proteomes" id="UP000266841"/>
    </source>
</evidence>
<keyword evidence="3" id="KW-1185">Reference proteome</keyword>
<dbReference type="Proteomes" id="UP000266841">
    <property type="component" value="Unassembled WGS sequence"/>
</dbReference>
<feature type="region of interest" description="Disordered" evidence="1">
    <location>
        <begin position="14"/>
        <end position="57"/>
    </location>
</feature>
<feature type="non-terminal residue" evidence="2">
    <location>
        <position position="150"/>
    </location>
</feature>
<accession>K0T4D4</accession>
<name>K0T4D4_THAOC</name>
<reference evidence="2 3" key="1">
    <citation type="journal article" date="2012" name="Genome Biol.">
        <title>Genome and low-iron response of an oceanic diatom adapted to chronic iron limitation.</title>
        <authorList>
            <person name="Lommer M."/>
            <person name="Specht M."/>
            <person name="Roy A.S."/>
            <person name="Kraemer L."/>
            <person name="Andreson R."/>
            <person name="Gutowska M.A."/>
            <person name="Wolf J."/>
            <person name="Bergner S.V."/>
            <person name="Schilhabel M.B."/>
            <person name="Klostermeier U.C."/>
            <person name="Beiko R.G."/>
            <person name="Rosenstiel P."/>
            <person name="Hippler M."/>
            <person name="Laroche J."/>
        </authorList>
    </citation>
    <scope>NUCLEOTIDE SEQUENCE [LARGE SCALE GENOMIC DNA]</scope>
    <source>
        <strain evidence="2 3">CCMP1005</strain>
    </source>
</reference>
<evidence type="ECO:0000256" key="1">
    <source>
        <dbReference type="SAM" id="MobiDB-lite"/>
    </source>
</evidence>
<organism evidence="2 3">
    <name type="scientific">Thalassiosira oceanica</name>
    <name type="common">Marine diatom</name>
    <dbReference type="NCBI Taxonomy" id="159749"/>
    <lineage>
        <taxon>Eukaryota</taxon>
        <taxon>Sar</taxon>
        <taxon>Stramenopiles</taxon>
        <taxon>Ochrophyta</taxon>
        <taxon>Bacillariophyta</taxon>
        <taxon>Coscinodiscophyceae</taxon>
        <taxon>Thalassiosirophycidae</taxon>
        <taxon>Thalassiosirales</taxon>
        <taxon>Thalassiosiraceae</taxon>
        <taxon>Thalassiosira</taxon>
    </lineage>
</organism>
<evidence type="ECO:0000313" key="2">
    <source>
        <dbReference type="EMBL" id="EJK68196.1"/>
    </source>
</evidence>
<dbReference type="EMBL" id="AGNL01011827">
    <property type="protein sequence ID" value="EJK68196.1"/>
    <property type="molecule type" value="Genomic_DNA"/>
</dbReference>